<dbReference type="Gene3D" id="1.20.1280.50">
    <property type="match status" value="1"/>
</dbReference>
<reference evidence="2" key="2">
    <citation type="submission" date="2021-10" db="EMBL/GenBank/DDBJ databases">
        <title>Phylogenomics reveals ancestral predisposition of the termite-cultivated fungus Termitomyces towards a domesticated lifestyle.</title>
        <authorList>
            <person name="Auxier B."/>
            <person name="Grum-Grzhimaylo A."/>
            <person name="Cardenas M.E."/>
            <person name="Lodge J.D."/>
            <person name="Laessoe T."/>
            <person name="Pedersen O."/>
            <person name="Smith M.E."/>
            <person name="Kuyper T.W."/>
            <person name="Franco-Molano E.A."/>
            <person name="Baroni T.J."/>
            <person name="Aanen D.K."/>
        </authorList>
    </citation>
    <scope>NUCLEOTIDE SEQUENCE</scope>
    <source>
        <strain evidence="2">D49</strain>
    </source>
</reference>
<dbReference type="AlphaFoldDB" id="A0A9P7FQM9"/>
<dbReference type="SUPFAM" id="SSF81383">
    <property type="entry name" value="F-box domain"/>
    <property type="match status" value="1"/>
</dbReference>
<dbReference type="EMBL" id="JABCKI010006164">
    <property type="protein sequence ID" value="KAG5635151.1"/>
    <property type="molecule type" value="Genomic_DNA"/>
</dbReference>
<evidence type="ECO:0000313" key="3">
    <source>
        <dbReference type="Proteomes" id="UP000717328"/>
    </source>
</evidence>
<keyword evidence="3" id="KW-1185">Reference proteome</keyword>
<dbReference type="InterPro" id="IPR001810">
    <property type="entry name" value="F-box_dom"/>
</dbReference>
<feature type="domain" description="F-box" evidence="1">
    <location>
        <begin position="91"/>
        <end position="139"/>
    </location>
</feature>
<name>A0A9P7FQM9_9AGAR</name>
<proteinExistence type="predicted"/>
<accession>A0A9P7FQM9</accession>
<dbReference type="Proteomes" id="UP000717328">
    <property type="component" value="Unassembled WGS sequence"/>
</dbReference>
<evidence type="ECO:0000313" key="2">
    <source>
        <dbReference type="EMBL" id="KAG5635151.1"/>
    </source>
</evidence>
<reference evidence="2" key="1">
    <citation type="submission" date="2021-02" db="EMBL/GenBank/DDBJ databases">
        <authorList>
            <person name="Nieuwenhuis M."/>
            <person name="Van De Peppel L.J.J."/>
        </authorList>
    </citation>
    <scope>NUCLEOTIDE SEQUENCE</scope>
    <source>
        <strain evidence="2">D49</strain>
    </source>
</reference>
<dbReference type="OrthoDB" id="3365698at2759"/>
<evidence type="ECO:0000259" key="1">
    <source>
        <dbReference type="Pfam" id="PF12937"/>
    </source>
</evidence>
<gene>
    <name evidence="2" type="ORF">H0H81_012273</name>
</gene>
<protein>
    <recommendedName>
        <fullName evidence="1">F-box domain-containing protein</fullName>
    </recommendedName>
</protein>
<sequence length="599" mass="66775">MVLDDLEIKEIVAALWRNNSRPSAHMRRTLDGLRASAIRAIAEIDDGLLSAQSEVANQPLRNTTISSLLEARSRQEKLVNAYSAQLSSVRLLPPEVLVEIFRYTLPDRLDSSPRQFPLALRCVCSAWREAVLAYPSLWNGLLPLDRNMAEDDNTFIKYGFSRTPTGALSFWIFSPGYSHRINYHYIPTATVFRSISPFYHLLSELEIDVCSSHCALTFLSLPSGSVPLLEKIRLEMQDEQVGVDNTQPWTVFHDVPCLRRVQFTLPTSDRFRNQLVDVLPWNQFTHVAVSNPIDLAIFAKIIFRGGTGAQLHWHEASFCIDVYAEDTERHGIRDLCKSPVQLASLSELTLQAFSENKADAHEELLGEMMSKLDLPVLEKLDFVGLMYEFPLKMATVVPSPLRHLASLRSLVLADVYTTIPELTHLLSNYRTLAELSLCLDNLAPVPISPVSILRSLRRSHTAHACAEDQTTSMSQPPSHVAHNFPCLASFNFGFRCSTAEESKAVATEFSALLSTWLTDAHRETPLVEAGFYISNFEQKLGDLKPPPSHVAAFGVLSERLGKWIMMAQDDVGFDGALNLTTHVAADSRSVGVLFLGGVS</sequence>
<dbReference type="InterPro" id="IPR036047">
    <property type="entry name" value="F-box-like_dom_sf"/>
</dbReference>
<dbReference type="Pfam" id="PF12937">
    <property type="entry name" value="F-box-like"/>
    <property type="match status" value="1"/>
</dbReference>
<comment type="caution">
    <text evidence="2">The sequence shown here is derived from an EMBL/GenBank/DDBJ whole genome shotgun (WGS) entry which is preliminary data.</text>
</comment>
<organism evidence="2 3">
    <name type="scientific">Sphagnurus paluster</name>
    <dbReference type="NCBI Taxonomy" id="117069"/>
    <lineage>
        <taxon>Eukaryota</taxon>
        <taxon>Fungi</taxon>
        <taxon>Dikarya</taxon>
        <taxon>Basidiomycota</taxon>
        <taxon>Agaricomycotina</taxon>
        <taxon>Agaricomycetes</taxon>
        <taxon>Agaricomycetidae</taxon>
        <taxon>Agaricales</taxon>
        <taxon>Tricholomatineae</taxon>
        <taxon>Lyophyllaceae</taxon>
        <taxon>Sphagnurus</taxon>
    </lineage>
</organism>